<dbReference type="STRING" id="4572.M7ZNS6"/>
<dbReference type="PANTHER" id="PTHR34836">
    <property type="entry name" value="OS06G0188250 PROTEIN"/>
    <property type="match status" value="1"/>
</dbReference>
<dbReference type="PANTHER" id="PTHR34836:SF1">
    <property type="entry name" value="OS09G0428600 PROTEIN"/>
    <property type="match status" value="1"/>
</dbReference>
<organism evidence="1">
    <name type="scientific">Triticum urartu</name>
    <name type="common">Red wild einkorn</name>
    <name type="synonym">Crithodium urartu</name>
    <dbReference type="NCBI Taxonomy" id="4572"/>
    <lineage>
        <taxon>Eukaryota</taxon>
        <taxon>Viridiplantae</taxon>
        <taxon>Streptophyta</taxon>
        <taxon>Embryophyta</taxon>
        <taxon>Tracheophyta</taxon>
        <taxon>Spermatophyta</taxon>
        <taxon>Magnoliopsida</taxon>
        <taxon>Liliopsida</taxon>
        <taxon>Poales</taxon>
        <taxon>Poaceae</taxon>
        <taxon>BOP clade</taxon>
        <taxon>Pooideae</taxon>
        <taxon>Triticodae</taxon>
        <taxon>Triticeae</taxon>
        <taxon>Triticinae</taxon>
        <taxon>Triticum</taxon>
    </lineage>
</organism>
<dbReference type="InterPro" id="IPR015683">
    <property type="entry name" value="Ionotropic_Glu_rcpt"/>
</dbReference>
<dbReference type="eggNOG" id="ENOG502T216">
    <property type="taxonomic scope" value="Eukaryota"/>
</dbReference>
<dbReference type="Gene3D" id="3.40.50.2300">
    <property type="match status" value="1"/>
</dbReference>
<protein>
    <submittedName>
        <fullName evidence="1">Uncharacterized protein</fullName>
    </submittedName>
</protein>
<accession>M7ZNS6</accession>
<dbReference type="SUPFAM" id="SSF53822">
    <property type="entry name" value="Periplasmic binding protein-like I"/>
    <property type="match status" value="1"/>
</dbReference>
<dbReference type="AlphaFoldDB" id="M7ZNS6"/>
<dbReference type="InterPro" id="IPR028082">
    <property type="entry name" value="Peripla_BP_I"/>
</dbReference>
<proteinExistence type="predicted"/>
<gene>
    <name evidence="1" type="ORF">TRIUR3_17611</name>
</gene>
<evidence type="ECO:0000313" key="1">
    <source>
        <dbReference type="EMBL" id="EMS64883.1"/>
    </source>
</evidence>
<dbReference type="OMA" id="SHHKFTF"/>
<dbReference type="EMBL" id="KD050991">
    <property type="protein sequence ID" value="EMS64883.1"/>
    <property type="molecule type" value="Genomic_DNA"/>
</dbReference>
<name>M7ZNS6_TRIUA</name>
<reference evidence="1" key="1">
    <citation type="journal article" date="2013" name="Nature">
        <title>Draft genome of the wheat A-genome progenitor Triticum urartu.</title>
        <authorList>
            <person name="Ling H.Q."/>
            <person name="Zhao S."/>
            <person name="Liu D."/>
            <person name="Wang J."/>
            <person name="Sun H."/>
            <person name="Zhang C."/>
            <person name="Fan H."/>
            <person name="Li D."/>
            <person name="Dong L."/>
            <person name="Tao Y."/>
            <person name="Gao C."/>
            <person name="Wu H."/>
            <person name="Li Y."/>
            <person name="Cui Y."/>
            <person name="Guo X."/>
            <person name="Zheng S."/>
            <person name="Wang B."/>
            <person name="Yu K."/>
            <person name="Liang Q."/>
            <person name="Yang W."/>
            <person name="Lou X."/>
            <person name="Chen J."/>
            <person name="Feng M."/>
            <person name="Jian J."/>
            <person name="Zhang X."/>
            <person name="Luo G."/>
            <person name="Jiang Y."/>
            <person name="Liu J."/>
            <person name="Wang Z."/>
            <person name="Sha Y."/>
            <person name="Zhang B."/>
            <person name="Wu H."/>
            <person name="Tang D."/>
            <person name="Shen Q."/>
            <person name="Xue P."/>
            <person name="Zou S."/>
            <person name="Wang X."/>
            <person name="Liu X."/>
            <person name="Wang F."/>
            <person name="Yang Y."/>
            <person name="An X."/>
            <person name="Dong Z."/>
            <person name="Zhang K."/>
            <person name="Zhang X."/>
            <person name="Luo M.C."/>
            <person name="Dvorak J."/>
            <person name="Tong Y."/>
            <person name="Wang J."/>
            <person name="Yang H."/>
            <person name="Li Z."/>
            <person name="Wang D."/>
            <person name="Zhang A."/>
            <person name="Wang J."/>
        </authorList>
    </citation>
    <scope>NUCLEOTIDE SEQUENCE</scope>
</reference>
<sequence>MVWPAARLVLVLVTLLTLWSSDVAVASLLAASVRVGVVLDLTSVGRERRACISMALDDFHAAHAGSGATRIELLLRDSRGDLATAAHAGLNLIVSHHKFTFQGVLNN</sequence>